<dbReference type="EMBL" id="AHHD01000041">
    <property type="protein sequence ID" value="EKG21696.1"/>
    <property type="molecule type" value="Genomic_DNA"/>
</dbReference>
<dbReference type="VEuPathDB" id="FungiDB:MPH_01006"/>
<name>K2RGM9_MACPH</name>
<gene>
    <name evidence="2" type="ORF">MPH_01006</name>
</gene>
<dbReference type="InParanoid" id="K2RGM9"/>
<dbReference type="HOGENOM" id="CLU_909343_0_0_1"/>
<dbReference type="Proteomes" id="UP000007129">
    <property type="component" value="Unassembled WGS sequence"/>
</dbReference>
<feature type="chain" id="PRO_5003867576" evidence="1">
    <location>
        <begin position="26"/>
        <end position="306"/>
    </location>
</feature>
<evidence type="ECO:0000313" key="3">
    <source>
        <dbReference type="Proteomes" id="UP000007129"/>
    </source>
</evidence>
<organism evidence="2 3">
    <name type="scientific">Macrophomina phaseolina (strain MS6)</name>
    <name type="common">Charcoal rot fungus</name>
    <dbReference type="NCBI Taxonomy" id="1126212"/>
    <lineage>
        <taxon>Eukaryota</taxon>
        <taxon>Fungi</taxon>
        <taxon>Dikarya</taxon>
        <taxon>Ascomycota</taxon>
        <taxon>Pezizomycotina</taxon>
        <taxon>Dothideomycetes</taxon>
        <taxon>Dothideomycetes incertae sedis</taxon>
        <taxon>Botryosphaeriales</taxon>
        <taxon>Botryosphaeriaceae</taxon>
        <taxon>Macrophomina</taxon>
    </lineage>
</organism>
<reference evidence="2 3" key="1">
    <citation type="journal article" date="2012" name="BMC Genomics">
        <title>Tools to kill: Genome of one of the most destructive plant pathogenic fungi Macrophomina phaseolina.</title>
        <authorList>
            <person name="Islam M.S."/>
            <person name="Haque M.S."/>
            <person name="Islam M.M."/>
            <person name="Emdad E.M."/>
            <person name="Halim A."/>
            <person name="Hossen Q.M.M."/>
            <person name="Hossain M.Z."/>
            <person name="Ahmed B."/>
            <person name="Rahim S."/>
            <person name="Rahman M.S."/>
            <person name="Alam M.M."/>
            <person name="Hou S."/>
            <person name="Wan X."/>
            <person name="Saito J.A."/>
            <person name="Alam M."/>
        </authorList>
    </citation>
    <scope>NUCLEOTIDE SEQUENCE [LARGE SCALE GENOMIC DNA]</scope>
    <source>
        <strain evidence="2 3">MS6</strain>
    </source>
</reference>
<evidence type="ECO:0000313" key="2">
    <source>
        <dbReference type="EMBL" id="EKG21696.1"/>
    </source>
</evidence>
<proteinExistence type="predicted"/>
<dbReference type="AlphaFoldDB" id="K2RGM9"/>
<keyword evidence="1" id="KW-0732">Signal</keyword>
<feature type="signal peptide" evidence="1">
    <location>
        <begin position="1"/>
        <end position="25"/>
    </location>
</feature>
<sequence length="306" mass="34451">MVRPATLQSLAAATMLPFLTAPVNARRYAQIVEREVVSDGLTILVDETITIKPFSLAPTGDANNAVSQGESTVFGLTTAFTVSLPSFTLPETTKTVTASPDISTTTTTTTTLLSSATTNAVSVLSSALNSLSAIAPVITPAPVFRSGNHHAIDCCIRTQHLQHHHHDTPSRYDQRSLCPLRSQPNLQLHSFFLLVFQGPFQPKSGHNDYSSRHNRHNNRYRRHPNYLPIPLLHGYLLQHRISSVAINQHNVHHLQHHKHPDLPANLHDHPLLHDRIYFHPLLYDRLHLHHPHDRHKCRPRSNFQRH</sequence>
<accession>K2RGM9</accession>
<evidence type="ECO:0000256" key="1">
    <source>
        <dbReference type="SAM" id="SignalP"/>
    </source>
</evidence>
<comment type="caution">
    <text evidence="2">The sequence shown here is derived from an EMBL/GenBank/DDBJ whole genome shotgun (WGS) entry which is preliminary data.</text>
</comment>
<protein>
    <submittedName>
        <fullName evidence="2">Uncharacterized protein</fullName>
    </submittedName>
</protein>